<dbReference type="InterPro" id="IPR051829">
    <property type="entry name" value="Multiheme_Cytochr_ET"/>
</dbReference>
<keyword evidence="1 2" id="KW-0732">Signal</keyword>
<feature type="signal peptide" evidence="2">
    <location>
        <begin position="1"/>
        <end position="26"/>
    </location>
</feature>
<protein>
    <submittedName>
        <fullName evidence="4">Nitrite reductase</fullName>
    </submittedName>
</protein>
<feature type="domain" description="Cytochrome c-type protein NrfB-like" evidence="3">
    <location>
        <begin position="62"/>
        <end position="147"/>
    </location>
</feature>
<evidence type="ECO:0000313" key="5">
    <source>
        <dbReference type="Proteomes" id="UP000662770"/>
    </source>
</evidence>
<evidence type="ECO:0000259" key="3">
    <source>
        <dbReference type="Pfam" id="PF22678"/>
    </source>
</evidence>
<feature type="chain" id="PRO_5046719822" evidence="2">
    <location>
        <begin position="27"/>
        <end position="161"/>
    </location>
</feature>
<dbReference type="InterPro" id="IPR036280">
    <property type="entry name" value="Multihaem_cyt_sf"/>
</dbReference>
<reference evidence="4 5" key="1">
    <citation type="submission" date="2021-03" db="EMBL/GenBank/DDBJ databases">
        <title>Novel species identification of genus Shewanella.</title>
        <authorList>
            <person name="Liu G."/>
            <person name="Zhang Q."/>
        </authorList>
    </citation>
    <scope>NUCLEOTIDE SEQUENCE [LARGE SCALE GENOMIC DNA]</scope>
    <source>
        <strain evidence="4 5">FJAT-51800</strain>
    </source>
</reference>
<dbReference type="EMBL" id="CP071503">
    <property type="protein sequence ID" value="QSX33846.1"/>
    <property type="molecule type" value="Genomic_DNA"/>
</dbReference>
<dbReference type="SUPFAM" id="SSF48695">
    <property type="entry name" value="Multiheme cytochromes"/>
    <property type="match status" value="1"/>
</dbReference>
<dbReference type="RefSeq" id="WP_207355054.1">
    <property type="nucleotide sequence ID" value="NZ_CP071503.1"/>
</dbReference>
<dbReference type="InterPro" id="IPR053875">
    <property type="entry name" value="Cytochrom_c_NrfB-like_dom"/>
</dbReference>
<evidence type="ECO:0000313" key="4">
    <source>
        <dbReference type="EMBL" id="QSX33846.1"/>
    </source>
</evidence>
<accession>A0ABX7QT38</accession>
<sequence>MSRNTWRTVLGAATLVCLMSFSPANADNSAAPNINQDPCLKCHKRNGTMQGVHGNEQLQLSCTNCHGEKGIHPRKPNDVIVFSTDMTLPPLEANQRCWQCHDATALGEQAWFHNMHANKLFCWSCHKLHPQDDPALQPPASQLCRSCHAEQPQLLQEVDHG</sequence>
<evidence type="ECO:0000256" key="2">
    <source>
        <dbReference type="SAM" id="SignalP"/>
    </source>
</evidence>
<dbReference type="Gene3D" id="1.10.1130.10">
    <property type="entry name" value="Flavocytochrome C3, Chain A"/>
    <property type="match status" value="1"/>
</dbReference>
<keyword evidence="5" id="KW-1185">Reference proteome</keyword>
<proteinExistence type="predicted"/>
<name>A0ABX7QT38_9GAMM</name>
<dbReference type="Pfam" id="PF22678">
    <property type="entry name" value="Cytochrom_c_NrfB-like"/>
    <property type="match status" value="1"/>
</dbReference>
<dbReference type="PANTHER" id="PTHR35038">
    <property type="entry name" value="DISSIMILATORY SULFITE REDUCTASE SIRA"/>
    <property type="match status" value="1"/>
</dbReference>
<evidence type="ECO:0000256" key="1">
    <source>
        <dbReference type="ARBA" id="ARBA00022729"/>
    </source>
</evidence>
<gene>
    <name evidence="4" type="ORF">JYB87_00910</name>
</gene>
<organism evidence="4 5">
    <name type="scientific">Shewanella avicenniae</name>
    <dbReference type="NCBI Taxonomy" id="2814294"/>
    <lineage>
        <taxon>Bacteria</taxon>
        <taxon>Pseudomonadati</taxon>
        <taxon>Pseudomonadota</taxon>
        <taxon>Gammaproteobacteria</taxon>
        <taxon>Alteromonadales</taxon>
        <taxon>Shewanellaceae</taxon>
        <taxon>Shewanella</taxon>
    </lineage>
</organism>
<dbReference type="Proteomes" id="UP000662770">
    <property type="component" value="Chromosome"/>
</dbReference>